<feature type="region of interest" description="Disordered" evidence="6">
    <location>
        <begin position="507"/>
        <end position="527"/>
    </location>
</feature>
<dbReference type="PROSITE" id="PS51007">
    <property type="entry name" value="CYTC"/>
    <property type="match status" value="1"/>
</dbReference>
<keyword evidence="3 4" id="KW-0408">Iron</keyword>
<dbReference type="EMBL" id="CP036271">
    <property type="protein sequence ID" value="QDT52690.1"/>
    <property type="molecule type" value="Genomic_DNA"/>
</dbReference>
<dbReference type="PANTHER" id="PTHR35889:SF3">
    <property type="entry name" value="F-BOX DOMAIN-CONTAINING PROTEIN"/>
    <property type="match status" value="1"/>
</dbReference>
<dbReference type="KEGG" id="ccos:Pan44_07020"/>
<reference evidence="9 10" key="1">
    <citation type="submission" date="2019-02" db="EMBL/GenBank/DDBJ databases">
        <title>Deep-cultivation of Planctomycetes and their phenomic and genomic characterization uncovers novel biology.</title>
        <authorList>
            <person name="Wiegand S."/>
            <person name="Jogler M."/>
            <person name="Boedeker C."/>
            <person name="Pinto D."/>
            <person name="Vollmers J."/>
            <person name="Rivas-Marin E."/>
            <person name="Kohn T."/>
            <person name="Peeters S.H."/>
            <person name="Heuer A."/>
            <person name="Rast P."/>
            <person name="Oberbeckmann S."/>
            <person name="Bunk B."/>
            <person name="Jeske O."/>
            <person name="Meyerdierks A."/>
            <person name="Storesund J.E."/>
            <person name="Kallscheuer N."/>
            <person name="Luecker S."/>
            <person name="Lage O.M."/>
            <person name="Pohl T."/>
            <person name="Merkel B.J."/>
            <person name="Hornburger P."/>
            <person name="Mueller R.-W."/>
            <person name="Bruemmer F."/>
            <person name="Labrenz M."/>
            <person name="Spormann A.M."/>
            <person name="Op den Camp H."/>
            <person name="Overmann J."/>
            <person name="Amann R."/>
            <person name="Jetten M.S.M."/>
            <person name="Mascher T."/>
            <person name="Medema M.H."/>
            <person name="Devos D.P."/>
            <person name="Kaster A.-K."/>
            <person name="Ovreas L."/>
            <person name="Rohde M."/>
            <person name="Galperin M.Y."/>
            <person name="Jogler C."/>
        </authorList>
    </citation>
    <scope>NUCLEOTIDE SEQUENCE [LARGE SCALE GENOMIC DNA]</scope>
    <source>
        <strain evidence="9 10">Pan44</strain>
    </source>
</reference>
<dbReference type="InterPro" id="IPR036909">
    <property type="entry name" value="Cyt_c-like_dom_sf"/>
</dbReference>
<evidence type="ECO:0000256" key="3">
    <source>
        <dbReference type="ARBA" id="ARBA00023004"/>
    </source>
</evidence>
<accession>A0A517S980</accession>
<name>A0A517S980_9PLAN</name>
<evidence type="ECO:0000259" key="8">
    <source>
        <dbReference type="PROSITE" id="PS51007"/>
    </source>
</evidence>
<evidence type="ECO:0000313" key="10">
    <source>
        <dbReference type="Proteomes" id="UP000315700"/>
    </source>
</evidence>
<dbReference type="PANTHER" id="PTHR35889">
    <property type="entry name" value="CYCLOINULO-OLIGOSACCHARIDE FRUCTANOTRANSFERASE-RELATED"/>
    <property type="match status" value="1"/>
</dbReference>
<evidence type="ECO:0000256" key="5">
    <source>
        <dbReference type="SAM" id="Coils"/>
    </source>
</evidence>
<dbReference type="Gene3D" id="2.130.10.10">
    <property type="entry name" value="YVTN repeat-like/Quinoprotein amine dehydrogenase"/>
    <property type="match status" value="2"/>
</dbReference>
<evidence type="ECO:0000256" key="2">
    <source>
        <dbReference type="ARBA" id="ARBA00022723"/>
    </source>
</evidence>
<dbReference type="InterPro" id="IPR001680">
    <property type="entry name" value="WD40_rpt"/>
</dbReference>
<feature type="signal peptide" evidence="7">
    <location>
        <begin position="1"/>
        <end position="27"/>
    </location>
</feature>
<dbReference type="Pfam" id="PF07635">
    <property type="entry name" value="PSCyt1"/>
    <property type="match status" value="1"/>
</dbReference>
<dbReference type="Gene3D" id="2.60.40.1080">
    <property type="match status" value="1"/>
</dbReference>
<sequence length="1704" mass="185275" precursor="true">MRFRSFASLCCSFFSVALNAISIAAVADEPAAKISFDKQIRPIFQANCQGCHQPAKAAGGYVMTSFERLAKGGESGDAAVVAGKPEESELLKQIVPGSDGKAAMPKDKPALSAADIDLVRKWIEQGAADDTPVNAVQHYDVHHPPVYYRLPVVTSLDHSPDGSLLAIAGFHEVILRKTDGGEVYGRFIGVSERIESVRFSPDGKKLAVAGGLPCRMGELQIWDVESKKLEISIPVTFDTIYGASWSPDGTRVAVGCADKTVRAFDVASGQQTFFSGAHDDWAVDTVFGVDGKHLVSVGRDMSAKLYETETQRFVDNITSITPGALKGGLQTVARHPRRNNILIGGSDGVPRVYRMERVTNRVIGDDANLIRRFPAIPGRIFGVDYSADGKQITVCSSLDGKGWVYTYSADFDDVLPDEIKAIVQKVASSQSADEKKKLEEFVTKDVALLNKVELPSSIYAVSVSPDGKFVAAAGAEGILRKIDAASGAVLSETPVVDVSPSAVAALPATPSASESAPVPSAPEPTPPSMTITRLHTQPESISLAGPYSYNQLLVFAELASGDQVDVTRLASYEPAGGANVRVSKTGLVKPQGNSTGTLKISALGQSVDIPVTVESYEASKPLSFIEDVNPVLSKVGCNAGTCHGSKDGKDGFKLSLRGYDAIFDIRSLTDDHASRRVNTASPDDSLMLLKATGAVPHVGGQLFKPGDEYYRIVRTWIAEGARVDLSHAKPTRIDVYPNNPVVQTIGSRQQVRVVATWPDGHQRDVSRECFIESGNGDVAATTSAGLITVLRRGEAPILARYEGAYAATTVTAMGERGGFAWVDPPTWGEVDRLVAEKWKRVKVLPSDLCTDHEFIRRLYLDLTGLPPSADEVRKFVDDGRDTRVKRNELIDKLIGSEEFIVFWTNKWADMLQVNGKFLAREGATAFRQWIREEVASNTPYDQFAYKVLTASGSNKDNPAASYYKILRDPEMIMENTTHLFLAVRFNCNKCHDHPFERWTQDQYYQTAAYFARIGLEADPASGDKKIGGTAVEGAKPLYEKVVDKKEGEEIHLRTGAVARPEFPYHAEYQIAGDPSRREELARWITSADNQYFARSYVNRIWGYLLGVGLIEPLDDIRAGNPPTNPELLDWLTKDFIDHGMDVRHLMRTICKSRAYQLSVSTNAWNADDTQNYSHALARRLPAEVLFDAIHSVTGHASKIPGVTPGLRAAALPDSELGTKDGFLDNLGRPARESSCECERANDLQLGPIMALMSGPTVGDAISDGENAIAKLVKEVPDNAKLFDELSLRILNKPATKEEIGAVESLLTQMDAENADLEKELAAYETKIAPVVAEQTMKREAAIAAAKKAHDEHFESIKPAIEAAEKERTGKIAAAEKDLADYEKTLEPKVADWLAAAKSESTGWTTLNIDLKRSKSEIGGKFAKMEDGSIYIAPSNPKKGQYVLVADVDLTGITGVKLEALTDSRLKGMGPGRSPNGNFVVTEFEMSIAPKGKPNQKQKVDLHNAKADFSQAGYEVATAIDGKRPESSNGWAVVPETGKNHVATFECKSPVGHDGGSTITIAIDQRYADSAHSLGRFRLSVTKSPAPVSFGLPENLLQIAVLDASARTPEQNKTAFDYVKSQDVEAKKKADALTVAKKPLPEDPKLVELRNSLKEAEKPLLVDPQLARLKRAVDLSRDQLGHKRLTIAQDYAWALINSPAFLFNR</sequence>
<dbReference type="InterPro" id="IPR011048">
    <property type="entry name" value="Haem_d1_sf"/>
</dbReference>
<dbReference type="InterPro" id="IPR036322">
    <property type="entry name" value="WD40_repeat_dom_sf"/>
</dbReference>
<keyword evidence="2 4" id="KW-0479">Metal-binding</keyword>
<dbReference type="InterPro" id="IPR015943">
    <property type="entry name" value="WD40/YVTN_repeat-like_dom_sf"/>
</dbReference>
<evidence type="ECO:0000256" key="7">
    <source>
        <dbReference type="SAM" id="SignalP"/>
    </source>
</evidence>
<dbReference type="InParanoid" id="A0A517S980"/>
<dbReference type="SUPFAM" id="SSF46626">
    <property type="entry name" value="Cytochrome c"/>
    <property type="match status" value="1"/>
</dbReference>
<dbReference type="Pfam" id="PF07587">
    <property type="entry name" value="PSD1"/>
    <property type="match status" value="1"/>
</dbReference>
<dbReference type="SUPFAM" id="SSF51004">
    <property type="entry name" value="C-terminal (heme d1) domain of cytochrome cd1-nitrite reductase"/>
    <property type="match status" value="1"/>
</dbReference>
<keyword evidence="7" id="KW-0732">Signal</keyword>
<dbReference type="Pfam" id="PF00400">
    <property type="entry name" value="WD40"/>
    <property type="match status" value="1"/>
</dbReference>
<keyword evidence="5" id="KW-0175">Coiled coil</keyword>
<keyword evidence="10" id="KW-1185">Reference proteome</keyword>
<evidence type="ECO:0000256" key="6">
    <source>
        <dbReference type="SAM" id="MobiDB-lite"/>
    </source>
</evidence>
<feature type="chain" id="PRO_5021888106" evidence="7">
    <location>
        <begin position="28"/>
        <end position="1704"/>
    </location>
</feature>
<dbReference type="InterPro" id="IPR011429">
    <property type="entry name" value="Cyt_c_Planctomycete-type"/>
</dbReference>
<dbReference type="InterPro" id="IPR011444">
    <property type="entry name" value="DUF1549"/>
</dbReference>
<dbReference type="GO" id="GO:0009055">
    <property type="term" value="F:electron transfer activity"/>
    <property type="evidence" value="ECO:0007669"/>
    <property type="project" value="InterPro"/>
</dbReference>
<evidence type="ECO:0000313" key="9">
    <source>
        <dbReference type="EMBL" id="QDT52690.1"/>
    </source>
</evidence>
<feature type="coiled-coil region" evidence="5">
    <location>
        <begin position="1299"/>
        <end position="1326"/>
    </location>
</feature>
<gene>
    <name evidence="9" type="ORF">Pan44_07020</name>
</gene>
<dbReference type="Pfam" id="PF07583">
    <property type="entry name" value="PSCyt2"/>
    <property type="match status" value="1"/>
</dbReference>
<protein>
    <submittedName>
        <fullName evidence="9">WD domain, G-beta repeat</fullName>
    </submittedName>
</protein>
<dbReference type="RefSeq" id="WP_197453808.1">
    <property type="nucleotide sequence ID" value="NZ_CP036271.1"/>
</dbReference>
<dbReference type="Proteomes" id="UP000315700">
    <property type="component" value="Chromosome"/>
</dbReference>
<dbReference type="SMART" id="SM00320">
    <property type="entry name" value="WD40"/>
    <property type="match status" value="6"/>
</dbReference>
<dbReference type="SUPFAM" id="SSF50978">
    <property type="entry name" value="WD40 repeat-like"/>
    <property type="match status" value="1"/>
</dbReference>
<feature type="compositionally biased region" description="Low complexity" evidence="6">
    <location>
        <begin position="507"/>
        <end position="518"/>
    </location>
</feature>
<dbReference type="InterPro" id="IPR009056">
    <property type="entry name" value="Cyt_c-like_dom"/>
</dbReference>
<evidence type="ECO:0000256" key="1">
    <source>
        <dbReference type="ARBA" id="ARBA00022617"/>
    </source>
</evidence>
<dbReference type="GO" id="GO:0046872">
    <property type="term" value="F:metal ion binding"/>
    <property type="evidence" value="ECO:0007669"/>
    <property type="project" value="UniProtKB-KW"/>
</dbReference>
<dbReference type="GO" id="GO:0020037">
    <property type="term" value="F:heme binding"/>
    <property type="evidence" value="ECO:0007669"/>
    <property type="project" value="InterPro"/>
</dbReference>
<dbReference type="Gene3D" id="1.10.760.10">
    <property type="entry name" value="Cytochrome c-like domain"/>
    <property type="match status" value="1"/>
</dbReference>
<proteinExistence type="predicted"/>
<organism evidence="9 10">
    <name type="scientific">Caulifigura coniformis</name>
    <dbReference type="NCBI Taxonomy" id="2527983"/>
    <lineage>
        <taxon>Bacteria</taxon>
        <taxon>Pseudomonadati</taxon>
        <taxon>Planctomycetota</taxon>
        <taxon>Planctomycetia</taxon>
        <taxon>Planctomycetales</taxon>
        <taxon>Planctomycetaceae</taxon>
        <taxon>Caulifigura</taxon>
    </lineage>
</organism>
<evidence type="ECO:0000256" key="4">
    <source>
        <dbReference type="PROSITE-ProRule" id="PRU00433"/>
    </source>
</evidence>
<feature type="domain" description="Cytochrome c" evidence="8">
    <location>
        <begin position="27"/>
        <end position="127"/>
    </location>
</feature>
<keyword evidence="1 4" id="KW-0349">Heme</keyword>
<dbReference type="InterPro" id="IPR022655">
    <property type="entry name" value="DUF1553"/>
</dbReference>